<organism evidence="2 3">
    <name type="scientific">Rhodocollybia butyracea</name>
    <dbReference type="NCBI Taxonomy" id="206335"/>
    <lineage>
        <taxon>Eukaryota</taxon>
        <taxon>Fungi</taxon>
        <taxon>Dikarya</taxon>
        <taxon>Basidiomycota</taxon>
        <taxon>Agaricomycotina</taxon>
        <taxon>Agaricomycetes</taxon>
        <taxon>Agaricomycetidae</taxon>
        <taxon>Agaricales</taxon>
        <taxon>Marasmiineae</taxon>
        <taxon>Omphalotaceae</taxon>
        <taxon>Rhodocollybia</taxon>
    </lineage>
</organism>
<gene>
    <name evidence="2" type="ORF">BDP27DRAFT_1425947</name>
</gene>
<reference evidence="2" key="1">
    <citation type="submission" date="2020-11" db="EMBL/GenBank/DDBJ databases">
        <authorList>
            <consortium name="DOE Joint Genome Institute"/>
            <person name="Ahrendt S."/>
            <person name="Riley R."/>
            <person name="Andreopoulos W."/>
            <person name="Labutti K."/>
            <person name="Pangilinan J."/>
            <person name="Ruiz-Duenas F.J."/>
            <person name="Barrasa J.M."/>
            <person name="Sanchez-Garcia M."/>
            <person name="Camarero S."/>
            <person name="Miyauchi S."/>
            <person name="Serrano A."/>
            <person name="Linde D."/>
            <person name="Babiker R."/>
            <person name="Drula E."/>
            <person name="Ayuso-Fernandez I."/>
            <person name="Pacheco R."/>
            <person name="Padilla G."/>
            <person name="Ferreira P."/>
            <person name="Barriuso J."/>
            <person name="Kellner H."/>
            <person name="Castanera R."/>
            <person name="Alfaro M."/>
            <person name="Ramirez L."/>
            <person name="Pisabarro A.G."/>
            <person name="Kuo A."/>
            <person name="Tritt A."/>
            <person name="Lipzen A."/>
            <person name="He G."/>
            <person name="Yan M."/>
            <person name="Ng V."/>
            <person name="Cullen D."/>
            <person name="Martin F."/>
            <person name="Rosso M.-N."/>
            <person name="Henrissat B."/>
            <person name="Hibbett D."/>
            <person name="Martinez A.T."/>
            <person name="Grigoriev I.V."/>
        </authorList>
    </citation>
    <scope>NUCLEOTIDE SEQUENCE</scope>
    <source>
        <strain evidence="2">AH 40177</strain>
    </source>
</reference>
<keyword evidence="3" id="KW-1185">Reference proteome</keyword>
<sequence length="145" mass="16314">MPSLVLEIFRRAFLRVSSPGSAIVQAPPPDKIEVDLTNVIKFLLVLVVVLIIWALVKQLATLRARKVKYSNSLLPEILRALAAERSRKYLEAFLYDVDRLGFPDIPSRTEKKFDEAVAELDAIISGKRNAEKTNKREGVHVDTSD</sequence>
<dbReference type="EMBL" id="JADNRY010000125">
    <property type="protein sequence ID" value="KAF9064371.1"/>
    <property type="molecule type" value="Genomic_DNA"/>
</dbReference>
<dbReference type="AlphaFoldDB" id="A0A9P5PFM2"/>
<proteinExistence type="predicted"/>
<comment type="caution">
    <text evidence="2">The sequence shown here is derived from an EMBL/GenBank/DDBJ whole genome shotgun (WGS) entry which is preliminary data.</text>
</comment>
<name>A0A9P5PFM2_9AGAR</name>
<evidence type="ECO:0000313" key="2">
    <source>
        <dbReference type="EMBL" id="KAF9064371.1"/>
    </source>
</evidence>
<evidence type="ECO:0000256" key="1">
    <source>
        <dbReference type="SAM" id="Phobius"/>
    </source>
</evidence>
<protein>
    <submittedName>
        <fullName evidence="2">Uncharacterized protein</fullName>
    </submittedName>
</protein>
<accession>A0A9P5PFM2</accession>
<keyword evidence="1" id="KW-1133">Transmembrane helix</keyword>
<dbReference type="Proteomes" id="UP000772434">
    <property type="component" value="Unassembled WGS sequence"/>
</dbReference>
<feature type="transmembrane region" description="Helical" evidence="1">
    <location>
        <begin position="39"/>
        <end position="56"/>
    </location>
</feature>
<evidence type="ECO:0000313" key="3">
    <source>
        <dbReference type="Proteomes" id="UP000772434"/>
    </source>
</evidence>
<keyword evidence="1" id="KW-0472">Membrane</keyword>
<keyword evidence="1" id="KW-0812">Transmembrane</keyword>